<gene>
    <name evidence="10" type="ORF">DXX92_05640</name>
</gene>
<organism evidence="10 11">
    <name type="scientific">Thalassotalea euphylliae</name>
    <dbReference type="NCBI Taxonomy" id="1655234"/>
    <lineage>
        <taxon>Bacteria</taxon>
        <taxon>Pseudomonadati</taxon>
        <taxon>Pseudomonadota</taxon>
        <taxon>Gammaproteobacteria</taxon>
        <taxon>Alteromonadales</taxon>
        <taxon>Colwelliaceae</taxon>
        <taxon>Thalassotalea</taxon>
    </lineage>
</organism>
<dbReference type="Pfam" id="PF00482">
    <property type="entry name" value="T2SSF"/>
    <property type="match status" value="2"/>
</dbReference>
<feature type="transmembrane region" description="Helical" evidence="8">
    <location>
        <begin position="167"/>
        <end position="189"/>
    </location>
</feature>
<dbReference type="PANTHER" id="PTHR30012:SF0">
    <property type="entry name" value="TYPE II SECRETION SYSTEM PROTEIN F-RELATED"/>
    <property type="match status" value="1"/>
</dbReference>
<protein>
    <submittedName>
        <fullName evidence="10">Type II secretion system F family protein</fullName>
    </submittedName>
</protein>
<feature type="transmembrane region" description="Helical" evidence="8">
    <location>
        <begin position="219"/>
        <end position="238"/>
    </location>
</feature>
<evidence type="ECO:0000256" key="1">
    <source>
        <dbReference type="ARBA" id="ARBA00004429"/>
    </source>
</evidence>
<comment type="similarity">
    <text evidence="2">Belongs to the GSP F family.</text>
</comment>
<proteinExistence type="inferred from homology"/>
<sequence>MAIFIYKAFDASGAKVNGHIEASSKDKALNSLKNEGLLPLQINEQKLNNRSLVGFKKKVSLADLEFFTAELSLLLDSGVRIDKGLDIIRKTKADPALASLISEMSSSLKKGMSLSDAVSQHSTVFDPLYVNLIQLGEASGQLPKIFNGLSTDLKFRRDLQRKIIQSLTYPAVIFSVCTLCVLFIFNFIVPQMSSLFADADNLPWYTELMLNISDWFQNYQTFLLAGMFAVGIGLATLWKRDEFQSRWQKLLLKLPIVKNTVLTAERIRFNSGLYLMLSAGVAIDKGLELSTGNIKNQYLRDEMDIVRGKVKRGGNLANSLQQTSLFPDFYVSLLEVGEESGNLAKIFDEIASRSRRDFEEWTQKLTTLLEPLLILLMGGIVGGVVVVMLLSMVSVNDIGI</sequence>
<name>A0A3E0UFH0_9GAMM</name>
<feature type="domain" description="Type II secretion system protein GspF" evidence="9">
    <location>
        <begin position="67"/>
        <end position="190"/>
    </location>
</feature>
<dbReference type="OrthoDB" id="9805682at2"/>
<keyword evidence="6 8" id="KW-1133">Transmembrane helix</keyword>
<evidence type="ECO:0000313" key="11">
    <source>
        <dbReference type="Proteomes" id="UP000256999"/>
    </source>
</evidence>
<evidence type="ECO:0000256" key="8">
    <source>
        <dbReference type="SAM" id="Phobius"/>
    </source>
</evidence>
<keyword evidence="3" id="KW-1003">Cell membrane</keyword>
<dbReference type="InterPro" id="IPR018076">
    <property type="entry name" value="T2SS_GspF_dom"/>
</dbReference>
<dbReference type="Gene3D" id="1.20.81.30">
    <property type="entry name" value="Type II secretion system (T2SS), domain F"/>
    <property type="match status" value="2"/>
</dbReference>
<dbReference type="GO" id="GO:0015628">
    <property type="term" value="P:protein secretion by the type II secretion system"/>
    <property type="evidence" value="ECO:0007669"/>
    <property type="project" value="TreeGrafter"/>
</dbReference>
<keyword evidence="7 8" id="KW-0472">Membrane</keyword>
<accession>A0A3E0UFH0</accession>
<comment type="subcellular location">
    <subcellularLocation>
        <location evidence="1">Cell inner membrane</location>
        <topology evidence="1">Multi-pass membrane protein</topology>
    </subcellularLocation>
</comment>
<keyword evidence="4" id="KW-0997">Cell inner membrane</keyword>
<dbReference type="AlphaFoldDB" id="A0A3E0UFH0"/>
<dbReference type="Proteomes" id="UP000256999">
    <property type="component" value="Unassembled WGS sequence"/>
</dbReference>
<evidence type="ECO:0000256" key="2">
    <source>
        <dbReference type="ARBA" id="ARBA00005745"/>
    </source>
</evidence>
<feature type="domain" description="Type II secretion system protein GspF" evidence="9">
    <location>
        <begin position="273"/>
        <end position="390"/>
    </location>
</feature>
<dbReference type="PANTHER" id="PTHR30012">
    <property type="entry name" value="GENERAL SECRETION PATHWAY PROTEIN"/>
    <property type="match status" value="1"/>
</dbReference>
<dbReference type="InterPro" id="IPR003004">
    <property type="entry name" value="GspF/PilC"/>
</dbReference>
<dbReference type="FunFam" id="1.20.81.30:FF:000001">
    <property type="entry name" value="Type II secretion system protein F"/>
    <property type="match status" value="1"/>
</dbReference>
<feature type="transmembrane region" description="Helical" evidence="8">
    <location>
        <begin position="372"/>
        <end position="395"/>
    </location>
</feature>
<dbReference type="EMBL" id="QUOV01000001">
    <property type="protein sequence ID" value="REL34885.1"/>
    <property type="molecule type" value="Genomic_DNA"/>
</dbReference>
<dbReference type="GO" id="GO:0005886">
    <property type="term" value="C:plasma membrane"/>
    <property type="evidence" value="ECO:0007669"/>
    <property type="project" value="UniProtKB-SubCell"/>
</dbReference>
<evidence type="ECO:0000256" key="7">
    <source>
        <dbReference type="ARBA" id="ARBA00023136"/>
    </source>
</evidence>
<dbReference type="RefSeq" id="WP_115999560.1">
    <property type="nucleotide sequence ID" value="NZ_QUOV01000001.1"/>
</dbReference>
<evidence type="ECO:0000313" key="10">
    <source>
        <dbReference type="EMBL" id="REL34885.1"/>
    </source>
</evidence>
<evidence type="ECO:0000256" key="4">
    <source>
        <dbReference type="ARBA" id="ARBA00022519"/>
    </source>
</evidence>
<dbReference type="PRINTS" id="PR00812">
    <property type="entry name" value="BCTERIALGSPF"/>
</dbReference>
<keyword evidence="5 8" id="KW-0812">Transmembrane</keyword>
<dbReference type="InterPro" id="IPR042094">
    <property type="entry name" value="T2SS_GspF_sf"/>
</dbReference>
<evidence type="ECO:0000256" key="3">
    <source>
        <dbReference type="ARBA" id="ARBA00022475"/>
    </source>
</evidence>
<comment type="caution">
    <text evidence="10">The sequence shown here is derived from an EMBL/GenBank/DDBJ whole genome shotgun (WGS) entry which is preliminary data.</text>
</comment>
<evidence type="ECO:0000259" key="9">
    <source>
        <dbReference type="Pfam" id="PF00482"/>
    </source>
</evidence>
<evidence type="ECO:0000256" key="6">
    <source>
        <dbReference type="ARBA" id="ARBA00022989"/>
    </source>
</evidence>
<evidence type="ECO:0000256" key="5">
    <source>
        <dbReference type="ARBA" id="ARBA00022692"/>
    </source>
</evidence>
<reference evidence="10 11" key="1">
    <citation type="submission" date="2018-08" db="EMBL/GenBank/DDBJ databases">
        <title>Thalassotalea euphylliae genome.</title>
        <authorList>
            <person name="Summers S."/>
            <person name="Rice S.A."/>
            <person name="Freckelton M.L."/>
            <person name="Nedved B.T."/>
            <person name="Hadfield M.G."/>
        </authorList>
    </citation>
    <scope>NUCLEOTIDE SEQUENCE [LARGE SCALE GENOMIC DNA]</scope>
    <source>
        <strain evidence="10 11">H2</strain>
    </source>
</reference>